<keyword evidence="7" id="KW-0813">Transport</keyword>
<feature type="domain" description="TRAP C4-dicarboxylate transport system permease DctM subunit" evidence="8">
    <location>
        <begin position="11"/>
        <end position="429"/>
    </location>
</feature>
<feature type="transmembrane region" description="Helical" evidence="7">
    <location>
        <begin position="98"/>
        <end position="128"/>
    </location>
</feature>
<dbReference type="InterPro" id="IPR010656">
    <property type="entry name" value="DctM"/>
</dbReference>
<evidence type="ECO:0000256" key="5">
    <source>
        <dbReference type="ARBA" id="ARBA00022989"/>
    </source>
</evidence>
<feature type="transmembrane region" description="Helical" evidence="7">
    <location>
        <begin position="366"/>
        <end position="385"/>
    </location>
</feature>
<comment type="function">
    <text evidence="7">Part of the tripartite ATP-independent periplasmic (TRAP) transport system.</text>
</comment>
<dbReference type="GO" id="GO:0005886">
    <property type="term" value="C:plasma membrane"/>
    <property type="evidence" value="ECO:0007669"/>
    <property type="project" value="UniProtKB-SubCell"/>
</dbReference>
<dbReference type="PANTHER" id="PTHR33362:SF7">
    <property type="entry name" value="SLL1103 PROTEIN"/>
    <property type="match status" value="1"/>
</dbReference>
<keyword evidence="5 7" id="KW-1133">Transmembrane helix</keyword>
<feature type="transmembrane region" description="Helical" evidence="7">
    <location>
        <begin position="326"/>
        <end position="354"/>
    </location>
</feature>
<feature type="transmembrane region" description="Helical" evidence="7">
    <location>
        <begin position="405"/>
        <end position="426"/>
    </location>
</feature>
<protein>
    <recommendedName>
        <fullName evidence="7">TRAP transporter large permease protein</fullName>
    </recommendedName>
</protein>
<name>A0A917Q9H1_9HYPH</name>
<comment type="subcellular location">
    <subcellularLocation>
        <location evidence="1 7">Cell inner membrane</location>
        <topology evidence="1 7">Multi-pass membrane protein</topology>
    </subcellularLocation>
</comment>
<comment type="caution">
    <text evidence="7">Lacks conserved residue(s) required for the propagation of feature annotation.</text>
</comment>
<gene>
    <name evidence="9" type="ORF">GCM10011322_25790</name>
</gene>
<feature type="transmembrane region" description="Helical" evidence="7">
    <location>
        <begin position="221"/>
        <end position="240"/>
    </location>
</feature>
<organism evidence="9 10">
    <name type="scientific">Salinarimonas ramus</name>
    <dbReference type="NCBI Taxonomy" id="690164"/>
    <lineage>
        <taxon>Bacteria</taxon>
        <taxon>Pseudomonadati</taxon>
        <taxon>Pseudomonadota</taxon>
        <taxon>Alphaproteobacteria</taxon>
        <taxon>Hyphomicrobiales</taxon>
        <taxon>Salinarimonadaceae</taxon>
        <taxon>Salinarimonas</taxon>
    </lineage>
</organism>
<proteinExistence type="inferred from homology"/>
<evidence type="ECO:0000256" key="6">
    <source>
        <dbReference type="ARBA" id="ARBA00023136"/>
    </source>
</evidence>
<dbReference type="AlphaFoldDB" id="A0A917Q9H1"/>
<feature type="transmembrane region" description="Helical" evidence="7">
    <location>
        <begin position="176"/>
        <end position="200"/>
    </location>
</feature>
<comment type="similarity">
    <text evidence="7">Belongs to the TRAP transporter large permease family.</text>
</comment>
<feature type="transmembrane region" description="Helical" evidence="7">
    <location>
        <begin position="45"/>
        <end position="68"/>
    </location>
</feature>
<evidence type="ECO:0000313" key="9">
    <source>
        <dbReference type="EMBL" id="GGK37592.1"/>
    </source>
</evidence>
<keyword evidence="4 7" id="KW-0812">Transmembrane</keyword>
<evidence type="ECO:0000256" key="2">
    <source>
        <dbReference type="ARBA" id="ARBA00022475"/>
    </source>
</evidence>
<dbReference type="PIRSF" id="PIRSF006066">
    <property type="entry name" value="HI0050"/>
    <property type="match status" value="1"/>
</dbReference>
<dbReference type="EMBL" id="BMMF01000007">
    <property type="protein sequence ID" value="GGK37592.1"/>
    <property type="molecule type" value="Genomic_DNA"/>
</dbReference>
<dbReference type="NCBIfam" id="TIGR00786">
    <property type="entry name" value="dctM"/>
    <property type="match status" value="1"/>
</dbReference>
<comment type="subunit">
    <text evidence="7">The complex comprises the extracytoplasmic solute receptor protein and the two transmembrane proteins.</text>
</comment>
<dbReference type="RefSeq" id="WP_188913595.1">
    <property type="nucleotide sequence ID" value="NZ_BMMF01000007.1"/>
</dbReference>
<reference evidence="9 10" key="1">
    <citation type="journal article" date="2014" name="Int. J. Syst. Evol. Microbiol.">
        <title>Complete genome sequence of Corynebacterium casei LMG S-19264T (=DSM 44701T), isolated from a smear-ripened cheese.</title>
        <authorList>
            <consortium name="US DOE Joint Genome Institute (JGI-PGF)"/>
            <person name="Walter F."/>
            <person name="Albersmeier A."/>
            <person name="Kalinowski J."/>
            <person name="Ruckert C."/>
        </authorList>
    </citation>
    <scope>NUCLEOTIDE SEQUENCE [LARGE SCALE GENOMIC DNA]</scope>
    <source>
        <strain evidence="9 10">CGMCC 1.9161</strain>
    </source>
</reference>
<dbReference type="GO" id="GO:0022857">
    <property type="term" value="F:transmembrane transporter activity"/>
    <property type="evidence" value="ECO:0007669"/>
    <property type="project" value="UniProtKB-UniRule"/>
</dbReference>
<accession>A0A917Q9H1</accession>
<dbReference type="Pfam" id="PF06808">
    <property type="entry name" value="DctM"/>
    <property type="match status" value="1"/>
</dbReference>
<comment type="caution">
    <text evidence="9">The sequence shown here is derived from an EMBL/GenBank/DDBJ whole genome shotgun (WGS) entry which is preliminary data.</text>
</comment>
<feature type="transmembrane region" description="Helical" evidence="7">
    <location>
        <begin position="6"/>
        <end position="38"/>
    </location>
</feature>
<keyword evidence="3 7" id="KW-0997">Cell inner membrane</keyword>
<feature type="transmembrane region" description="Helical" evidence="7">
    <location>
        <begin position="140"/>
        <end position="164"/>
    </location>
</feature>
<dbReference type="PANTHER" id="PTHR33362">
    <property type="entry name" value="SIALIC ACID TRAP TRANSPORTER PERMEASE PROTEIN SIAT-RELATED"/>
    <property type="match status" value="1"/>
</dbReference>
<evidence type="ECO:0000256" key="1">
    <source>
        <dbReference type="ARBA" id="ARBA00004429"/>
    </source>
</evidence>
<keyword evidence="10" id="KW-1185">Reference proteome</keyword>
<keyword evidence="6 7" id="KW-0472">Membrane</keyword>
<evidence type="ECO:0000256" key="4">
    <source>
        <dbReference type="ARBA" id="ARBA00022692"/>
    </source>
</evidence>
<evidence type="ECO:0000259" key="8">
    <source>
        <dbReference type="Pfam" id="PF06808"/>
    </source>
</evidence>
<evidence type="ECO:0000256" key="7">
    <source>
        <dbReference type="RuleBase" id="RU369079"/>
    </source>
</evidence>
<dbReference type="Proteomes" id="UP000600449">
    <property type="component" value="Unassembled WGS sequence"/>
</dbReference>
<dbReference type="InterPro" id="IPR004681">
    <property type="entry name" value="TRAP_DctM"/>
</dbReference>
<keyword evidence="2" id="KW-1003">Cell membrane</keyword>
<feature type="transmembrane region" description="Helical" evidence="7">
    <location>
        <begin position="287"/>
        <end position="306"/>
    </location>
</feature>
<sequence>MDGATLTLVLFGLLFATVLIGVPIAFALGIVAIVVGFLEWGPFSAFLLSSQVAGALFNQTLIALPFFMFMASVLDRAGIAEDLYAAMHLWMGALRGGLAVGTVLACAGIAAMSGVSAVGVMAMGRLALPAMLGRGYDKGIALGVILAGGALGQLIPPSLIAIVYSGLAGVSIGQMFLAGIGPGLLLTTLFCVYVLVRAGLDPRLAPALPKAERAAIGRRERLVATLKVAPAILVVLAVLGSMFAGLASPTEAAAVGAATSLLVAVLQRRLRLADLATMSLETGRQTAMVMWIAINALLFVAVYSGIGGEAFIRGLVEGLALPPTAIVLVMMAIVFALGFVMDPIGILFLTMPIFIPIVEAIGFDPILFGGLVILNLEMAYLTPPFGYNLFYLKSVAPPSVTLADLYRAAPAFVALQALGLAICWLVPEIVTGLPQAVLGR</sequence>
<evidence type="ECO:0000256" key="3">
    <source>
        <dbReference type="ARBA" id="ARBA00022519"/>
    </source>
</evidence>
<evidence type="ECO:0000313" key="10">
    <source>
        <dbReference type="Proteomes" id="UP000600449"/>
    </source>
</evidence>